<dbReference type="Pfam" id="PF08028">
    <property type="entry name" value="Acyl-CoA_dh_2"/>
    <property type="match status" value="1"/>
</dbReference>
<protein>
    <submittedName>
        <fullName evidence="4">Acyl-CoA dehydrogenase</fullName>
    </submittedName>
</protein>
<dbReference type="Gene3D" id="1.10.540.10">
    <property type="entry name" value="Acyl-CoA dehydrogenase/oxidase, N-terminal domain"/>
    <property type="match status" value="1"/>
</dbReference>
<gene>
    <name evidence="4" type="ORF">EK0264_11525</name>
</gene>
<dbReference type="GO" id="GO:0050660">
    <property type="term" value="F:flavin adenine dinucleotide binding"/>
    <property type="evidence" value="ECO:0007669"/>
    <property type="project" value="InterPro"/>
</dbReference>
<evidence type="ECO:0000313" key="5">
    <source>
        <dbReference type="Proteomes" id="UP000463857"/>
    </source>
</evidence>
<dbReference type="PIRSF" id="PIRSF016578">
    <property type="entry name" value="HsaA"/>
    <property type="match status" value="1"/>
</dbReference>
<evidence type="ECO:0000259" key="3">
    <source>
        <dbReference type="Pfam" id="PF08028"/>
    </source>
</evidence>
<dbReference type="FunCoup" id="A0A7L4YNX0">
    <property type="interactions" value="4"/>
</dbReference>
<dbReference type="InterPro" id="IPR036250">
    <property type="entry name" value="AcylCo_DH-like_C"/>
</dbReference>
<feature type="domain" description="Acyl-CoA dehydrogenase/oxidase N-terminal" evidence="2">
    <location>
        <begin position="14"/>
        <end position="104"/>
    </location>
</feature>
<name>A0A7L4YNX0_9ACTN</name>
<evidence type="ECO:0000256" key="1">
    <source>
        <dbReference type="ARBA" id="ARBA00023002"/>
    </source>
</evidence>
<keyword evidence="5" id="KW-1185">Reference proteome</keyword>
<dbReference type="Gene3D" id="2.40.110.10">
    <property type="entry name" value="Butyryl-CoA Dehydrogenase, subunit A, domain 2"/>
    <property type="match status" value="1"/>
</dbReference>
<dbReference type="InterPro" id="IPR046373">
    <property type="entry name" value="Acyl-CoA_Oxase/DH_mid-dom_sf"/>
</dbReference>
<dbReference type="InParanoid" id="A0A7L4YNX0"/>
<dbReference type="KEGG" id="eke:EK0264_11525"/>
<dbReference type="InterPro" id="IPR009100">
    <property type="entry name" value="AcylCoA_DH/oxidase_NM_dom_sf"/>
</dbReference>
<dbReference type="PANTHER" id="PTHR43884">
    <property type="entry name" value="ACYL-COA DEHYDROGENASE"/>
    <property type="match status" value="1"/>
</dbReference>
<dbReference type="PANTHER" id="PTHR43884:SF12">
    <property type="entry name" value="ISOVALERYL-COA DEHYDROGENASE, MITOCHONDRIAL-RELATED"/>
    <property type="match status" value="1"/>
</dbReference>
<feature type="domain" description="Acyl-CoA dehydrogenase C-terminal" evidence="3">
    <location>
        <begin position="242"/>
        <end position="372"/>
    </location>
</feature>
<dbReference type="AlphaFoldDB" id="A0A7L4YNX0"/>
<dbReference type="RefSeq" id="WP_159545739.1">
    <property type="nucleotide sequence ID" value="NZ_CP047156.1"/>
</dbReference>
<dbReference type="InterPro" id="IPR013786">
    <property type="entry name" value="AcylCoA_DH/ox_N"/>
</dbReference>
<dbReference type="EMBL" id="CP047156">
    <property type="protein sequence ID" value="QHC00850.1"/>
    <property type="molecule type" value="Genomic_DNA"/>
</dbReference>
<keyword evidence="1" id="KW-0560">Oxidoreductase</keyword>
<proteinExistence type="predicted"/>
<dbReference type="OrthoDB" id="3404950at2"/>
<dbReference type="Pfam" id="PF02771">
    <property type="entry name" value="Acyl-CoA_dh_N"/>
    <property type="match status" value="1"/>
</dbReference>
<dbReference type="InterPro" id="IPR037069">
    <property type="entry name" value="AcylCoA_DH/ox_N_sf"/>
</dbReference>
<dbReference type="GO" id="GO:0003995">
    <property type="term" value="F:acyl-CoA dehydrogenase activity"/>
    <property type="evidence" value="ECO:0007669"/>
    <property type="project" value="TreeGrafter"/>
</dbReference>
<evidence type="ECO:0000259" key="2">
    <source>
        <dbReference type="Pfam" id="PF02771"/>
    </source>
</evidence>
<evidence type="ECO:0000313" key="4">
    <source>
        <dbReference type="EMBL" id="QHC00850.1"/>
    </source>
</evidence>
<dbReference type="SUPFAM" id="SSF56645">
    <property type="entry name" value="Acyl-CoA dehydrogenase NM domain-like"/>
    <property type="match status" value="1"/>
</dbReference>
<dbReference type="SUPFAM" id="SSF47203">
    <property type="entry name" value="Acyl-CoA dehydrogenase C-terminal domain-like"/>
    <property type="match status" value="1"/>
</dbReference>
<dbReference type="InterPro" id="IPR013107">
    <property type="entry name" value="Acyl-CoA_DH_C"/>
</dbReference>
<dbReference type="Proteomes" id="UP000463857">
    <property type="component" value="Chromosome"/>
</dbReference>
<reference evidence="4 5" key="1">
    <citation type="journal article" date="2018" name="Int. J. Syst. Evol. Microbiol.">
        <title>Epidermidibacterium keratini gen. nov., sp. nov., a member of the family Sporichthyaceae, isolated from keratin epidermis.</title>
        <authorList>
            <person name="Lee D.G."/>
            <person name="Trujillo M.E."/>
            <person name="Kang S."/>
            <person name="Nam J.J."/>
            <person name="Kim Y.J."/>
        </authorList>
    </citation>
    <scope>NUCLEOTIDE SEQUENCE [LARGE SCALE GENOMIC DNA]</scope>
    <source>
        <strain evidence="4 5">EPI-7</strain>
    </source>
</reference>
<dbReference type="Gene3D" id="1.20.140.10">
    <property type="entry name" value="Butyryl-CoA Dehydrogenase, subunit A, domain 3"/>
    <property type="match status" value="1"/>
</dbReference>
<sequence length="395" mass="42783">MTALSTTDTATESVADKVEKVLPRLRELGREAEQNRWIPQEAIDLLDEAGVWRVSVPERFGGLDLSIAEKMRLHEQISSADGSIGWVAGLWMDGTWIVQLMSEQAQAEIFANGSTRVSTGFAPTGTIVPTEGGYILNGSWKWNSGCRGADWIAVSARLERPDGPPEINYVAVPQSEGTIADDWYSFAASATGSSEVTFTDVFVPEHRIMKLEPALISAAADVPGPKGVGHSYGLFTYITVAQVASFLGMAKGAYELFMKRLPGRGITYTPWTDQSASPLTQIQVAEAANKIAAAEALSKVSVEFLQGRADEGKLLTVEERAQLRGQSAYAIELARQAVETLYKASGASVIMLDVPFQRFYRDMQGLTLHATVVLTSNLEVHGRVLVGLDPATPFL</sequence>
<accession>A0A7L4YNX0</accession>
<organism evidence="4 5">
    <name type="scientific">Epidermidibacterium keratini</name>
    <dbReference type="NCBI Taxonomy" id="1891644"/>
    <lineage>
        <taxon>Bacteria</taxon>
        <taxon>Bacillati</taxon>
        <taxon>Actinomycetota</taxon>
        <taxon>Actinomycetes</taxon>
        <taxon>Sporichthyales</taxon>
        <taxon>Sporichthyaceae</taxon>
        <taxon>Epidermidibacterium</taxon>
    </lineage>
</organism>